<accession>A0A1G8M702</accession>
<organism evidence="2 3">
    <name type="scientific">Paraburkholderia phenazinium</name>
    <dbReference type="NCBI Taxonomy" id="60549"/>
    <lineage>
        <taxon>Bacteria</taxon>
        <taxon>Pseudomonadati</taxon>
        <taxon>Pseudomonadota</taxon>
        <taxon>Betaproteobacteria</taxon>
        <taxon>Burkholderiales</taxon>
        <taxon>Burkholderiaceae</taxon>
        <taxon>Paraburkholderia</taxon>
    </lineage>
</organism>
<dbReference type="EMBL" id="FNCJ01000028">
    <property type="protein sequence ID" value="SDI63726.1"/>
    <property type="molecule type" value="Genomic_DNA"/>
</dbReference>
<evidence type="ECO:0000313" key="2">
    <source>
        <dbReference type="EMBL" id="SDI63726.1"/>
    </source>
</evidence>
<dbReference type="InterPro" id="IPR021333">
    <property type="entry name" value="DUF2946"/>
</dbReference>
<name>A0A1G8M702_9BURK</name>
<dbReference type="RefSeq" id="WP_090694859.1">
    <property type="nucleotide sequence ID" value="NZ_CADERL010000003.1"/>
</dbReference>
<proteinExistence type="predicted"/>
<dbReference type="AlphaFoldDB" id="A0A1G8M702"/>
<sequence length="126" mass="13110">MFRLRLQKIGSLLGLLAILMSTLAPTVSQALAAHDRLGQALASYCSADPDNSQAARTGKSSPSSAYHWQACAYCGMLAHAPVLPGTASVFIAALSVARAPIAVTRDTVHVPLVYTAAQPRAPPVLS</sequence>
<gene>
    <name evidence="2" type="ORF">SAMN05216466_12873</name>
</gene>
<evidence type="ECO:0000313" key="3">
    <source>
        <dbReference type="Proteomes" id="UP000199706"/>
    </source>
</evidence>
<dbReference type="Pfam" id="PF11162">
    <property type="entry name" value="DUF2946"/>
    <property type="match status" value="1"/>
</dbReference>
<protein>
    <recommendedName>
        <fullName evidence="4">DUF2946 family protein</fullName>
    </recommendedName>
</protein>
<feature type="signal peptide" evidence="1">
    <location>
        <begin position="1"/>
        <end position="32"/>
    </location>
</feature>
<dbReference type="Proteomes" id="UP000199706">
    <property type="component" value="Unassembled WGS sequence"/>
</dbReference>
<keyword evidence="1" id="KW-0732">Signal</keyword>
<evidence type="ECO:0000256" key="1">
    <source>
        <dbReference type="SAM" id="SignalP"/>
    </source>
</evidence>
<dbReference type="OrthoDB" id="8538365at2"/>
<reference evidence="2 3" key="1">
    <citation type="submission" date="2016-10" db="EMBL/GenBank/DDBJ databases">
        <authorList>
            <person name="de Groot N.N."/>
        </authorList>
    </citation>
    <scope>NUCLEOTIDE SEQUENCE [LARGE SCALE GENOMIC DNA]</scope>
    <source>
        <strain evidence="2 3">LMG 2247</strain>
    </source>
</reference>
<feature type="chain" id="PRO_5011626705" description="DUF2946 family protein" evidence="1">
    <location>
        <begin position="33"/>
        <end position="126"/>
    </location>
</feature>
<evidence type="ECO:0008006" key="4">
    <source>
        <dbReference type="Google" id="ProtNLM"/>
    </source>
</evidence>